<evidence type="ECO:0000313" key="5">
    <source>
        <dbReference type="EMBL" id="ORY46644.1"/>
    </source>
</evidence>
<feature type="region of interest" description="Disordered" evidence="2">
    <location>
        <begin position="387"/>
        <end position="410"/>
    </location>
</feature>
<dbReference type="SUPFAM" id="SSF50044">
    <property type="entry name" value="SH3-domain"/>
    <property type="match status" value="1"/>
</dbReference>
<comment type="caution">
    <text evidence="5">The sequence shown here is derived from an EMBL/GenBank/DDBJ whole genome shotgun (WGS) entry which is preliminary data.</text>
</comment>
<feature type="compositionally biased region" description="Low complexity" evidence="2">
    <location>
        <begin position="40"/>
        <end position="60"/>
    </location>
</feature>
<feature type="transmembrane region" description="Helical" evidence="3">
    <location>
        <begin position="108"/>
        <end position="135"/>
    </location>
</feature>
<dbReference type="InterPro" id="IPR036028">
    <property type="entry name" value="SH3-like_dom_sf"/>
</dbReference>
<evidence type="ECO:0000313" key="6">
    <source>
        <dbReference type="Proteomes" id="UP000193920"/>
    </source>
</evidence>
<feature type="compositionally biased region" description="Basic and acidic residues" evidence="2">
    <location>
        <begin position="494"/>
        <end position="513"/>
    </location>
</feature>
<keyword evidence="3" id="KW-1133">Transmembrane helix</keyword>
<feature type="region of interest" description="Disordered" evidence="2">
    <location>
        <begin position="34"/>
        <end position="64"/>
    </location>
</feature>
<feature type="region of interest" description="Disordered" evidence="2">
    <location>
        <begin position="644"/>
        <end position="789"/>
    </location>
</feature>
<feature type="compositionally biased region" description="Low complexity" evidence="2">
    <location>
        <begin position="659"/>
        <end position="669"/>
    </location>
</feature>
<evidence type="ECO:0000259" key="4">
    <source>
        <dbReference type="SMART" id="SM00326"/>
    </source>
</evidence>
<keyword evidence="3" id="KW-0472">Membrane</keyword>
<dbReference type="Proteomes" id="UP000193920">
    <property type="component" value="Unassembled WGS sequence"/>
</dbReference>
<gene>
    <name evidence="5" type="ORF">LY90DRAFT_671281</name>
</gene>
<feature type="compositionally biased region" description="Low complexity" evidence="2">
    <location>
        <begin position="540"/>
        <end position="551"/>
    </location>
</feature>
<accession>A0A1Y2CIJ1</accession>
<feature type="region of interest" description="Disordered" evidence="2">
    <location>
        <begin position="540"/>
        <end position="574"/>
    </location>
</feature>
<feature type="compositionally biased region" description="Low complexity" evidence="2">
    <location>
        <begin position="694"/>
        <end position="718"/>
    </location>
</feature>
<protein>
    <recommendedName>
        <fullName evidence="4">SH3 domain-containing protein</fullName>
    </recommendedName>
</protein>
<evidence type="ECO:0000256" key="2">
    <source>
        <dbReference type="SAM" id="MobiDB-lite"/>
    </source>
</evidence>
<evidence type="ECO:0000256" key="1">
    <source>
        <dbReference type="ARBA" id="ARBA00022443"/>
    </source>
</evidence>
<dbReference type="CDD" id="cd00174">
    <property type="entry name" value="SH3"/>
    <property type="match status" value="1"/>
</dbReference>
<keyword evidence="6" id="KW-1185">Reference proteome</keyword>
<proteinExistence type="predicted"/>
<dbReference type="InterPro" id="IPR001452">
    <property type="entry name" value="SH3_domain"/>
</dbReference>
<feature type="compositionally biased region" description="Low complexity" evidence="2">
    <location>
        <begin position="393"/>
        <end position="410"/>
    </location>
</feature>
<organism evidence="5 6">
    <name type="scientific">Neocallimastix californiae</name>
    <dbReference type="NCBI Taxonomy" id="1754190"/>
    <lineage>
        <taxon>Eukaryota</taxon>
        <taxon>Fungi</taxon>
        <taxon>Fungi incertae sedis</taxon>
        <taxon>Chytridiomycota</taxon>
        <taxon>Chytridiomycota incertae sedis</taxon>
        <taxon>Neocallimastigomycetes</taxon>
        <taxon>Neocallimastigales</taxon>
        <taxon>Neocallimastigaceae</taxon>
        <taxon>Neocallimastix</taxon>
    </lineage>
</organism>
<evidence type="ECO:0000256" key="3">
    <source>
        <dbReference type="SAM" id="Phobius"/>
    </source>
</evidence>
<feature type="domain" description="SH3" evidence="4">
    <location>
        <begin position="584"/>
        <end position="645"/>
    </location>
</feature>
<dbReference type="Gene3D" id="2.30.30.40">
    <property type="entry name" value="SH3 Domains"/>
    <property type="match status" value="1"/>
</dbReference>
<feature type="compositionally biased region" description="Low complexity" evidence="2">
    <location>
        <begin position="729"/>
        <end position="789"/>
    </location>
</feature>
<feature type="compositionally biased region" description="Basic residues" evidence="2">
    <location>
        <begin position="553"/>
        <end position="566"/>
    </location>
</feature>
<sequence>MVGIKQAINSINASLYRFLRDNIYTKNDSVTSTTNPIMYNKNQNQDDSNCSNSNHSNGNNDKNDYLNINYMGKKPLYQTDTKINTNINSNKSLINTTDDPTPTHIKSYAAYIVSVSLTFGLILFLISTAAILTYFQKKSRKKFKQQKEKEKRIKLGQSVQSLNSTDDVLNFLTDTTKSDIKIDNKNIPLFQIGIYPNYSYKDLEKKYKSKSEKDITVLFNEYNQPNQPKTQHPSLTNNSNVASLFRNSKLYSQTLPTINENSYKSKIGKDLMNSSFNLNNHSNDNKELSESFSQAEISSFSSMMENSEPLPYNSLDMTESEYFNNTNTEESDYLSEFTDITLQTMSSQFSQPIGMPSDERNSSFNPSYIIASEKSLVENSGSVLKANDKDNNTHNIPNINKNNNILDNKNDGNPDLSMVPTRYSSLHGISDGINFINKPVSYVNHFNEQLKMKESNESLATSISSISNIRSEENNTISSKKDIKQTSYHSQRLYRSEKEEKANEIRNGLNDKNDDIDSSYLDSSYYYDQNIFILNSPTTTTTTSTTTTTPTAVKKKIKISSKRQRKKSDPQMGHRYHYPALCQKTFLAQCTYNPKNSEKVSFQYGDRIKIFQIYDDGWAYGLVEDNDHHAFREGFFPVIEIHTHSHSHGNSNRYPQHEQQQQQGQQQQQPITHSHSYRYPQQQQQQQPITHSYSLRNSSQQRQPQPSVISSSKSIGGKHYQYSNSKRYPITSSNRTTITTNTTNTTNTIHTPSYTPTHTPISSFSSSSPTPTTSTTTKNQTSSQQQQQQQYLNKINSDIHNIRAMLRRGGIDTGTRKALQERLDQLEIDKKRKLFYKRNE</sequence>
<reference evidence="5 6" key="1">
    <citation type="submission" date="2016-08" db="EMBL/GenBank/DDBJ databases">
        <title>A Parts List for Fungal Cellulosomes Revealed by Comparative Genomics.</title>
        <authorList>
            <consortium name="DOE Joint Genome Institute"/>
            <person name="Haitjema C.H."/>
            <person name="Gilmore S.P."/>
            <person name="Henske J.K."/>
            <person name="Solomon K.V."/>
            <person name="De Groot R."/>
            <person name="Kuo A."/>
            <person name="Mondo S.J."/>
            <person name="Salamov A.A."/>
            <person name="Labutti K."/>
            <person name="Zhao Z."/>
            <person name="Chiniquy J."/>
            <person name="Barry K."/>
            <person name="Brewer H.M."/>
            <person name="Purvine S.O."/>
            <person name="Wright A.T."/>
            <person name="Boxma B."/>
            <person name="Van Alen T."/>
            <person name="Hackstein J.H."/>
            <person name="Baker S.E."/>
            <person name="Grigoriev I.V."/>
            <person name="O'Malley M.A."/>
        </authorList>
    </citation>
    <scope>NUCLEOTIDE SEQUENCE [LARGE SCALE GENOMIC DNA]</scope>
    <source>
        <strain evidence="5 6">G1</strain>
    </source>
</reference>
<keyword evidence="1" id="KW-0728">SH3 domain</keyword>
<keyword evidence="3" id="KW-0812">Transmembrane</keyword>
<feature type="compositionally biased region" description="Polar residues" evidence="2">
    <location>
        <begin position="648"/>
        <end position="658"/>
    </location>
</feature>
<feature type="region of interest" description="Disordered" evidence="2">
    <location>
        <begin position="473"/>
        <end position="513"/>
    </location>
</feature>
<name>A0A1Y2CIJ1_9FUNG</name>
<dbReference type="SMART" id="SM00326">
    <property type="entry name" value="SH3"/>
    <property type="match status" value="1"/>
</dbReference>
<dbReference type="EMBL" id="MCOG01000107">
    <property type="protein sequence ID" value="ORY46644.1"/>
    <property type="molecule type" value="Genomic_DNA"/>
</dbReference>
<dbReference type="AlphaFoldDB" id="A0A1Y2CIJ1"/>